<dbReference type="Pfam" id="PF02776">
    <property type="entry name" value="TPP_enzyme_N"/>
    <property type="match status" value="1"/>
</dbReference>
<dbReference type="RefSeq" id="WP_012635767.1">
    <property type="nucleotide sequence ID" value="NC_011899.1"/>
</dbReference>
<dbReference type="InterPro" id="IPR011766">
    <property type="entry name" value="TPP_enzyme_TPP-bd"/>
</dbReference>
<dbReference type="CDD" id="cd07039">
    <property type="entry name" value="TPP_PYR_POX"/>
    <property type="match status" value="1"/>
</dbReference>
<dbReference type="eggNOG" id="COG0028">
    <property type="taxonomic scope" value="Bacteria"/>
</dbReference>
<feature type="domain" description="Thiamine pyrophosphate enzyme central" evidence="4">
    <location>
        <begin position="189"/>
        <end position="317"/>
    </location>
</feature>
<dbReference type="KEGG" id="hor:Hore_08220"/>
<feature type="domain" description="Thiamine pyrophosphate enzyme TPP-binding" evidence="5">
    <location>
        <begin position="377"/>
        <end position="516"/>
    </location>
</feature>
<dbReference type="PANTHER" id="PTHR42981:SF2">
    <property type="entry name" value="PYRUVATE DEHYDROGENASE [UBIQUINONE]"/>
    <property type="match status" value="1"/>
</dbReference>
<dbReference type="AlphaFoldDB" id="B8CWB0"/>
<evidence type="ECO:0000256" key="2">
    <source>
        <dbReference type="ARBA" id="ARBA00023052"/>
    </source>
</evidence>
<dbReference type="SUPFAM" id="SSF52467">
    <property type="entry name" value="DHS-like NAD/FAD-binding domain"/>
    <property type="match status" value="1"/>
</dbReference>
<dbReference type="GO" id="GO:0030976">
    <property type="term" value="F:thiamine pyrophosphate binding"/>
    <property type="evidence" value="ECO:0007669"/>
    <property type="project" value="InterPro"/>
</dbReference>
<dbReference type="OrthoDB" id="4494979at2"/>
<feature type="domain" description="Thiamine pyrophosphate enzyme N-terminal TPP-binding" evidence="6">
    <location>
        <begin position="4"/>
        <end position="118"/>
    </location>
</feature>
<evidence type="ECO:0000313" key="7">
    <source>
        <dbReference type="EMBL" id="ACL69579.1"/>
    </source>
</evidence>
<keyword evidence="8" id="KW-1185">Reference proteome</keyword>
<dbReference type="EC" id="1.2.3.3" evidence="7"/>
<dbReference type="GO" id="GO:0000287">
    <property type="term" value="F:magnesium ion binding"/>
    <property type="evidence" value="ECO:0007669"/>
    <property type="project" value="InterPro"/>
</dbReference>
<dbReference type="Pfam" id="PF02775">
    <property type="entry name" value="TPP_enzyme_C"/>
    <property type="match status" value="1"/>
</dbReference>
<organism evidence="7 8">
    <name type="scientific">Halothermothrix orenii (strain H 168 / OCM 544 / DSM 9562)</name>
    <dbReference type="NCBI Taxonomy" id="373903"/>
    <lineage>
        <taxon>Bacteria</taxon>
        <taxon>Bacillati</taxon>
        <taxon>Bacillota</taxon>
        <taxon>Clostridia</taxon>
        <taxon>Halanaerobiales</taxon>
        <taxon>Halothermotrichaceae</taxon>
        <taxon>Halothermothrix</taxon>
    </lineage>
</organism>
<evidence type="ECO:0000256" key="1">
    <source>
        <dbReference type="ARBA" id="ARBA00007812"/>
    </source>
</evidence>
<keyword evidence="7" id="KW-0560">Oxidoreductase</keyword>
<accession>B8CWB0</accession>
<evidence type="ECO:0000259" key="5">
    <source>
        <dbReference type="Pfam" id="PF02775"/>
    </source>
</evidence>
<dbReference type="Gene3D" id="3.40.50.1220">
    <property type="entry name" value="TPP-binding domain"/>
    <property type="match status" value="1"/>
</dbReference>
<dbReference type="SUPFAM" id="SSF52518">
    <property type="entry name" value="Thiamin diphosphate-binding fold (THDP-binding)"/>
    <property type="match status" value="2"/>
</dbReference>
<dbReference type="FunFam" id="3.40.50.970:FF:000007">
    <property type="entry name" value="Acetolactate synthase"/>
    <property type="match status" value="1"/>
</dbReference>
<dbReference type="InterPro" id="IPR029035">
    <property type="entry name" value="DHS-like_NAD/FAD-binding_dom"/>
</dbReference>
<dbReference type="Proteomes" id="UP000000719">
    <property type="component" value="Chromosome"/>
</dbReference>
<dbReference type="InterPro" id="IPR047211">
    <property type="entry name" value="POXB-like"/>
</dbReference>
<sequence length="534" mass="58828">MGQKVSEVIIEQLHNFGVKHIYGYAGDTILKFFSKLKGSPVKLFTTKHESTAGFMASAEAKLTGNLGVCIAHSGPGTTNIINGIADAYSDRVPLLLITGQVPTYNIGTDYKQYVDQLKLTEPLTVYSSILINPATVIDIFYKAMTMSILKGGVSHIVIPMDLWDQETNAIPRPYPEHLNHKQTVDENQLDRAATSINNTEKISILYGRGAKNCRQELIELAQKINAPLINTLPVSGLIEFGHPLRLGCLGHAGSNEAARALNEADLILTVGATWWPKDYTPRKPRLIQLDLIKENIGATHPVDIGLIGDIKNTLQTLLSKINSKNETGWLDHIKDLRNNWMDRITKESHQENWPLPPQTIIRIISENTQPDEIICLDSGDNVIWFGRYFGNKCAHTLISGTWRTMGFSLPSALAARINKPNNQVTSIIGDGGLSMVLAEISTAVRYNLPIKIIVLNNNSLAMEKNRMEAAGLVPEEVELTNPDFVKIAKACGFEGKRANNINELQALLKENKQTNGLLIDIPTASYPPSGTKLS</sequence>
<dbReference type="EMBL" id="CP001098">
    <property type="protein sequence ID" value="ACL69579.1"/>
    <property type="molecule type" value="Genomic_DNA"/>
</dbReference>
<evidence type="ECO:0000259" key="4">
    <source>
        <dbReference type="Pfam" id="PF00205"/>
    </source>
</evidence>
<dbReference type="InterPro" id="IPR012001">
    <property type="entry name" value="Thiamin_PyroP_enz_TPP-bd_dom"/>
</dbReference>
<gene>
    <name evidence="7" type="ordered locus">Hore_08220</name>
</gene>
<dbReference type="PANTHER" id="PTHR42981">
    <property type="entry name" value="PYRUVATE DEHYDROGENASE [UBIQUINONE]"/>
    <property type="match status" value="1"/>
</dbReference>
<keyword evidence="2 3" id="KW-0786">Thiamine pyrophosphate</keyword>
<protein>
    <submittedName>
        <fullName evidence="7">Pyruvate oxidase</fullName>
        <ecNumber evidence="7">1.2.3.3</ecNumber>
    </submittedName>
</protein>
<dbReference type="InterPro" id="IPR029061">
    <property type="entry name" value="THDP-binding"/>
</dbReference>
<dbReference type="HOGENOM" id="CLU_013748_3_1_9"/>
<comment type="similarity">
    <text evidence="1 3">Belongs to the TPP enzyme family.</text>
</comment>
<evidence type="ECO:0000313" key="8">
    <source>
        <dbReference type="Proteomes" id="UP000000719"/>
    </source>
</evidence>
<dbReference type="InterPro" id="IPR047210">
    <property type="entry name" value="TPP_PYR_POXB-like"/>
</dbReference>
<dbReference type="Pfam" id="PF00205">
    <property type="entry name" value="TPP_enzyme_M"/>
    <property type="match status" value="1"/>
</dbReference>
<dbReference type="GO" id="GO:0047112">
    <property type="term" value="F:pyruvate oxidase activity"/>
    <property type="evidence" value="ECO:0007669"/>
    <property type="project" value="UniProtKB-EC"/>
</dbReference>
<evidence type="ECO:0000259" key="6">
    <source>
        <dbReference type="Pfam" id="PF02776"/>
    </source>
</evidence>
<proteinExistence type="inferred from homology"/>
<dbReference type="Gene3D" id="3.40.50.970">
    <property type="match status" value="2"/>
</dbReference>
<dbReference type="STRING" id="373903.Hore_08220"/>
<keyword evidence="7" id="KW-0670">Pyruvate</keyword>
<dbReference type="InterPro" id="IPR012000">
    <property type="entry name" value="Thiamin_PyroP_enz_cen_dom"/>
</dbReference>
<name>B8CWB0_HALOH</name>
<evidence type="ECO:0000256" key="3">
    <source>
        <dbReference type="RuleBase" id="RU362132"/>
    </source>
</evidence>
<reference evidence="7 8" key="1">
    <citation type="journal article" date="2009" name="PLoS ONE">
        <title>Genome analysis of the anaerobic thermohalophilic bacterium Halothermothrix orenii.</title>
        <authorList>
            <person name="Mavromatis K."/>
            <person name="Ivanova N."/>
            <person name="Anderson I."/>
            <person name="Lykidis A."/>
            <person name="Hooper S.D."/>
            <person name="Sun H."/>
            <person name="Kunin V."/>
            <person name="Lapidus A."/>
            <person name="Hugenholtz P."/>
            <person name="Patel B."/>
            <person name="Kyrpides N.C."/>
        </authorList>
    </citation>
    <scope>NUCLEOTIDE SEQUENCE [LARGE SCALE GENOMIC DNA]</scope>
    <source>
        <strain evidence="8">H 168 / OCM 544 / DSM 9562</strain>
    </source>
</reference>